<dbReference type="EC" id="3.4.-.-" evidence="2"/>
<reference evidence="3" key="1">
    <citation type="submission" date="2015-01" db="EMBL/GenBank/DDBJ databases">
        <authorList>
            <person name="Manzoor Shahid"/>
            <person name="Zubair Saima"/>
        </authorList>
    </citation>
    <scope>NUCLEOTIDE SEQUENCE [LARGE SCALE GENOMIC DNA]</scope>
    <source>
        <strain evidence="3">V1</strain>
    </source>
</reference>
<dbReference type="InterPro" id="IPR051454">
    <property type="entry name" value="RNA/ubiquinone_mod_enzymes"/>
</dbReference>
<keyword evidence="2" id="KW-0378">Hydrolase</keyword>
<feature type="compositionally biased region" description="Basic and acidic residues" evidence="1">
    <location>
        <begin position="738"/>
        <end position="754"/>
    </location>
</feature>
<dbReference type="PANTHER" id="PTHR30217">
    <property type="entry name" value="PEPTIDASE U32 FAMILY"/>
    <property type="match status" value="1"/>
</dbReference>
<feature type="region of interest" description="Disordered" evidence="1">
    <location>
        <begin position="425"/>
        <end position="462"/>
    </location>
</feature>
<name>A0A0B7GU85_TREPH</name>
<evidence type="ECO:0000313" key="3">
    <source>
        <dbReference type="Proteomes" id="UP000042527"/>
    </source>
</evidence>
<keyword evidence="3" id="KW-1185">Reference proteome</keyword>
<dbReference type="RefSeq" id="WP_044634687.1">
    <property type="nucleotide sequence ID" value="NZ_CDNC01000019.1"/>
</dbReference>
<evidence type="ECO:0000313" key="2">
    <source>
        <dbReference type="EMBL" id="CEM62033.1"/>
    </source>
</evidence>
<dbReference type="Proteomes" id="UP000042527">
    <property type="component" value="Unassembled WGS sequence"/>
</dbReference>
<dbReference type="EMBL" id="CDNC01000019">
    <property type="protein sequence ID" value="CEM62033.1"/>
    <property type="molecule type" value="Genomic_DNA"/>
</dbReference>
<evidence type="ECO:0000256" key="1">
    <source>
        <dbReference type="SAM" id="MobiDB-lite"/>
    </source>
</evidence>
<dbReference type="GO" id="GO:0016787">
    <property type="term" value="F:hydrolase activity"/>
    <property type="evidence" value="ECO:0007669"/>
    <property type="project" value="UniProtKB-KW"/>
</dbReference>
<dbReference type="Pfam" id="PF01136">
    <property type="entry name" value="Peptidase_U32"/>
    <property type="match status" value="1"/>
</dbReference>
<sequence>MAELLAPAGNPEALDAAIAEGADAVYLGLKSFNARMRSSNFAWSQFEAAIEALHKRNKKIYVTVNTVVTESETERLYRFLKYLNTVRPDGLIVQDLGLMQMVHTYFPQLKIHASTQMNIASAKSANALSKWGVSRVVLARELTAREIADVHLHTSCELEVFVHGALCVSESGLCMFSSYLGGKSANRGMCTQACRRLYSAHTPEGDEQGYFFSPSDLQLIEHIPQLVQAGVASFKIEGRMKSAEYVGAVVSAYRYVLDNWQKDERAAVETAKRILANDFARSKTTFWIDGAKADEVLNPHQAGGTGIYLGRIAELRQDALPLTAADGTSIPMHSAALKGASYTPLVGDSIRLHKKDDTGRESFKIQEIKEEGGKTWIQIPAQFGKGDSVYLLQTKAMTKRYPQVLPKNLGDYRRQPADEKLPAFSLAAENPTFQQESKPETGKSLRQTEKDAGARKKRSLAKKSTDVFPEGFYVQVSSMRDVHAILADKPVRIIINLNEDTWQGFKEAETGKPLPFVKSEIFIALDPFLPQAQEAELQAQLEYFIENGYRNFVVNNPGHITLLKNKNVQLIAGPYLYVFNRYAAAWLQENGIYAFIPPIENAQENLESCFAPAVRHQVLQTVFSYPALFRMRFTLPKSYNFLYFSDKQEQTFRAFSTPSASFVLPEKPFAITDRIAGLRKKGFSRFLIDFSHTSIERANYRTIMQSCRAGNALPDVSRFNWKEGFYDPQKVEELKKLGERTKKEQQQQRTDCRSASKHRNKAPASAQTSFKRREFSKKGGKKR</sequence>
<proteinExistence type="predicted"/>
<dbReference type="OrthoDB" id="9807498at2"/>
<feature type="region of interest" description="Disordered" evidence="1">
    <location>
        <begin position="738"/>
        <end position="783"/>
    </location>
</feature>
<feature type="compositionally biased region" description="Basic and acidic residues" evidence="1">
    <location>
        <begin position="437"/>
        <end position="454"/>
    </location>
</feature>
<gene>
    <name evidence="2" type="ORF">TPHV1_260022</name>
</gene>
<accession>A0A0B7GU85</accession>
<dbReference type="PANTHER" id="PTHR30217:SF10">
    <property type="entry name" value="23S RRNA 5-HYDROXYCYTIDINE C2501 SYNTHASE"/>
    <property type="match status" value="1"/>
</dbReference>
<dbReference type="InterPro" id="IPR001539">
    <property type="entry name" value="Peptidase_U32"/>
</dbReference>
<protein>
    <submittedName>
        <fullName evidence="2">Peptidase, U32 family</fullName>
        <ecNumber evidence="2">3.4.-.-</ecNumber>
    </submittedName>
</protein>
<dbReference type="AlphaFoldDB" id="A0A0B7GU85"/>
<organism evidence="2 3">
    <name type="scientific">Treponema phagedenis</name>
    <dbReference type="NCBI Taxonomy" id="162"/>
    <lineage>
        <taxon>Bacteria</taxon>
        <taxon>Pseudomonadati</taxon>
        <taxon>Spirochaetota</taxon>
        <taxon>Spirochaetia</taxon>
        <taxon>Spirochaetales</taxon>
        <taxon>Treponemataceae</taxon>
        <taxon>Treponema</taxon>
    </lineage>
</organism>